<dbReference type="Proteomes" id="UP000824988">
    <property type="component" value="Chromosome"/>
</dbReference>
<feature type="domain" description="DUF6916" evidence="1">
    <location>
        <begin position="4"/>
        <end position="96"/>
    </location>
</feature>
<dbReference type="AlphaFoldDB" id="A0A8D5AKX3"/>
<accession>A0A8D5AKX3</accession>
<dbReference type="InterPro" id="IPR054209">
    <property type="entry name" value="DUF6916"/>
</dbReference>
<reference evidence="2" key="1">
    <citation type="submission" date="2019-06" db="EMBL/GenBank/DDBJ databases">
        <title>Complete genome sequence of Methylogaea oryzae strain JCM16910.</title>
        <authorList>
            <person name="Asakawa S."/>
        </authorList>
    </citation>
    <scope>NUCLEOTIDE SEQUENCE</scope>
    <source>
        <strain evidence="2">E10</strain>
    </source>
</reference>
<evidence type="ECO:0000313" key="2">
    <source>
        <dbReference type="EMBL" id="BBL69585.1"/>
    </source>
</evidence>
<gene>
    <name evidence="2" type="ORF">MoryE10_01910</name>
</gene>
<sequence>MTTTLDFFTPHLDTVFTAVLDGDLLFPLTLFEAGALPSHPYPGQVRAPFQLRFRGENTIFLHQRIHRLRHEALGELEIFLVPIGEEAGRFIYQAVYN</sequence>
<name>A0A8D5AKX3_9GAMM</name>
<protein>
    <recommendedName>
        <fullName evidence="1">DUF6916 domain-containing protein</fullName>
    </recommendedName>
</protein>
<keyword evidence="3" id="KW-1185">Reference proteome</keyword>
<organism evidence="2 3">
    <name type="scientific">Methylogaea oryzae</name>
    <dbReference type="NCBI Taxonomy" id="1295382"/>
    <lineage>
        <taxon>Bacteria</taxon>
        <taxon>Pseudomonadati</taxon>
        <taxon>Pseudomonadota</taxon>
        <taxon>Gammaproteobacteria</taxon>
        <taxon>Methylococcales</taxon>
        <taxon>Methylococcaceae</taxon>
        <taxon>Methylogaea</taxon>
    </lineage>
</organism>
<dbReference type="EMBL" id="AP019782">
    <property type="protein sequence ID" value="BBL69585.1"/>
    <property type="molecule type" value="Genomic_DNA"/>
</dbReference>
<dbReference type="Pfam" id="PF21880">
    <property type="entry name" value="DUF6916"/>
    <property type="match status" value="1"/>
</dbReference>
<dbReference type="KEGG" id="moz:MoryE10_01910"/>
<dbReference type="RefSeq" id="WP_156302908.1">
    <property type="nucleotide sequence ID" value="NZ_AP019782.1"/>
</dbReference>
<proteinExistence type="predicted"/>
<evidence type="ECO:0000313" key="3">
    <source>
        <dbReference type="Proteomes" id="UP000824988"/>
    </source>
</evidence>
<evidence type="ECO:0000259" key="1">
    <source>
        <dbReference type="Pfam" id="PF21880"/>
    </source>
</evidence>